<reference evidence="4" key="1">
    <citation type="submission" date="2017-10" db="EMBL/GenBank/DDBJ databases">
        <authorList>
            <person name="Kravchenko I.K."/>
            <person name="Grouzdev D.S."/>
        </authorList>
    </citation>
    <scope>NUCLEOTIDE SEQUENCE [LARGE SCALE GENOMIC DNA]</scope>
    <source>
        <strain evidence="4">B2</strain>
    </source>
</reference>
<dbReference type="CDD" id="cd01008">
    <property type="entry name" value="PBP2_NrtA_SsuA_CpmA_like"/>
    <property type="match status" value="1"/>
</dbReference>
<dbReference type="InterPro" id="IPR015168">
    <property type="entry name" value="SsuA/THI5"/>
</dbReference>
<accession>A0A2B8BMF5</accession>
<organism evidence="3 4">
    <name type="scientific">Azospirillum palustre</name>
    <dbReference type="NCBI Taxonomy" id="2044885"/>
    <lineage>
        <taxon>Bacteria</taxon>
        <taxon>Pseudomonadati</taxon>
        <taxon>Pseudomonadota</taxon>
        <taxon>Alphaproteobacteria</taxon>
        <taxon>Rhodospirillales</taxon>
        <taxon>Azospirillaceae</taxon>
        <taxon>Azospirillum</taxon>
    </lineage>
</organism>
<comment type="caution">
    <text evidence="3">The sequence shown here is derived from an EMBL/GenBank/DDBJ whole genome shotgun (WGS) entry which is preliminary data.</text>
</comment>
<dbReference type="Proteomes" id="UP000225379">
    <property type="component" value="Unassembled WGS sequence"/>
</dbReference>
<dbReference type="OrthoDB" id="7374754at2"/>
<dbReference type="RefSeq" id="WP_098734936.1">
    <property type="nucleotide sequence ID" value="NZ_PDKW01000037.1"/>
</dbReference>
<feature type="domain" description="Solute-binding protein family 3/N-terminal" evidence="2">
    <location>
        <begin position="58"/>
        <end position="277"/>
    </location>
</feature>
<dbReference type="Pfam" id="PF09084">
    <property type="entry name" value="NMT1"/>
    <property type="match status" value="1"/>
</dbReference>
<dbReference type="PANTHER" id="PTHR30024">
    <property type="entry name" value="ALIPHATIC SULFONATES-BINDING PROTEIN-RELATED"/>
    <property type="match status" value="1"/>
</dbReference>
<evidence type="ECO:0000256" key="1">
    <source>
        <dbReference type="ARBA" id="ARBA00010742"/>
    </source>
</evidence>
<proteinExistence type="inferred from homology"/>
<dbReference type="SMART" id="SM00062">
    <property type="entry name" value="PBPb"/>
    <property type="match status" value="1"/>
</dbReference>
<dbReference type="AlphaFoldDB" id="A0A2B8BMF5"/>
<gene>
    <name evidence="3" type="ORF">CRT60_02795</name>
</gene>
<comment type="similarity">
    <text evidence="1">Belongs to the bacterial solute-binding protein SsuA/TauA family.</text>
</comment>
<evidence type="ECO:0000313" key="3">
    <source>
        <dbReference type="EMBL" id="PGH58940.1"/>
    </source>
</evidence>
<dbReference type="PROSITE" id="PS51318">
    <property type="entry name" value="TAT"/>
    <property type="match status" value="1"/>
</dbReference>
<dbReference type="EMBL" id="PDKW01000037">
    <property type="protein sequence ID" value="PGH58940.1"/>
    <property type="molecule type" value="Genomic_DNA"/>
</dbReference>
<dbReference type="PANTHER" id="PTHR30024:SF42">
    <property type="entry name" value="ALIPHATIC SULFONATES-BINDING PROTEIN-RELATED"/>
    <property type="match status" value="1"/>
</dbReference>
<evidence type="ECO:0000259" key="2">
    <source>
        <dbReference type="SMART" id="SM00062"/>
    </source>
</evidence>
<dbReference type="Gene3D" id="3.40.190.10">
    <property type="entry name" value="Periplasmic binding protein-like II"/>
    <property type="match status" value="2"/>
</dbReference>
<name>A0A2B8BMF5_9PROT</name>
<sequence length="346" mass="37218">MTDPFRPGTTTRRAFLARSLIGAGAAGLAAGFDPLAGSLPAARAATQTTAGRNTDTIRLTWGFSGLAFIAKERGELEKMLAKDNIKVEWLGPFPNHAPTLQAVTGGTADFSFGGSTTPALAAIIAGSPLVFSLFLNYSPRTTAIIAKDGSGIDRITDLVGRSVAVNRSGLGEFLLVAALEKHGVDRSKVNVVYLNPPDAAPALASGKVDAWSMWSPGVDIARLEYKAHDIFQEERDLDFQIDFTSYLTRRRFAQENPALIRALNAAFTAEAAWASANTVEAETIVQAKAGYRDEIRDGYIALKRQYRLYPVSDAAFVGDLQKAADWLVARRILPEPVRVADHLAAL</sequence>
<protein>
    <submittedName>
        <fullName evidence="3">Sulfonate ABC transporter substrate-binding protein</fullName>
    </submittedName>
</protein>
<keyword evidence="4" id="KW-1185">Reference proteome</keyword>
<dbReference type="InterPro" id="IPR001638">
    <property type="entry name" value="Solute-binding_3/MltF_N"/>
</dbReference>
<evidence type="ECO:0000313" key="4">
    <source>
        <dbReference type="Proteomes" id="UP000225379"/>
    </source>
</evidence>
<dbReference type="InterPro" id="IPR006311">
    <property type="entry name" value="TAT_signal"/>
</dbReference>
<dbReference type="SUPFAM" id="SSF53850">
    <property type="entry name" value="Periplasmic binding protein-like II"/>
    <property type="match status" value="1"/>
</dbReference>